<gene>
    <name evidence="2" type="ORF">MTBBW1_1310011</name>
</gene>
<organism evidence="2 3">
    <name type="scientific">Desulfamplus magnetovallimortis</name>
    <dbReference type="NCBI Taxonomy" id="1246637"/>
    <lineage>
        <taxon>Bacteria</taxon>
        <taxon>Pseudomonadati</taxon>
        <taxon>Thermodesulfobacteriota</taxon>
        <taxon>Desulfobacteria</taxon>
        <taxon>Desulfobacterales</taxon>
        <taxon>Desulfobacteraceae</taxon>
        <taxon>Desulfamplus</taxon>
    </lineage>
</organism>
<dbReference type="Proteomes" id="UP000191931">
    <property type="component" value="Unassembled WGS sequence"/>
</dbReference>
<dbReference type="STRING" id="1246637.MTBBW1_1310011"/>
<protein>
    <recommendedName>
        <fullName evidence="4">DUF5610 domain-containing protein</fullName>
    </recommendedName>
</protein>
<evidence type="ECO:0000313" key="3">
    <source>
        <dbReference type="Proteomes" id="UP000191931"/>
    </source>
</evidence>
<keyword evidence="3" id="KW-1185">Reference proteome</keyword>
<dbReference type="OrthoDB" id="5415998at2"/>
<dbReference type="EMBL" id="FWEV01000037">
    <property type="protein sequence ID" value="SLM28313.1"/>
    <property type="molecule type" value="Genomic_DNA"/>
</dbReference>
<reference evidence="2 3" key="1">
    <citation type="submission" date="2017-03" db="EMBL/GenBank/DDBJ databases">
        <authorList>
            <person name="Afonso C.L."/>
            <person name="Miller P.J."/>
            <person name="Scott M.A."/>
            <person name="Spackman E."/>
            <person name="Goraichik I."/>
            <person name="Dimitrov K.M."/>
            <person name="Suarez D.L."/>
            <person name="Swayne D.E."/>
        </authorList>
    </citation>
    <scope>NUCLEOTIDE SEQUENCE [LARGE SCALE GENOMIC DNA]</scope>
    <source>
        <strain evidence="2">PRJEB14757</strain>
    </source>
</reference>
<sequence length="344" mass="37995">MSNISSFNSSVAGYDNRNDMERFRSLSSERSESLRASENRSLELELTTKDGDTVTLSTASFMDFASLSYDKSGKVSNGYETASAKMSSREMTLASGSQFTFSVQGSLSEDELNDIENIVKTLDDVFYEMSTGDMDEAMAKALEMGEGYETVSGFNADLNYSSSYIYEEETATRSSSYGSPGNAKGFGRFNNPGMMQRAYSGEENSKGIEELFKDSSMRLLDMMLEELDKMKDENQNIPRRAAEPVDKLLAHHMEQLSQGNMADSRGAMQENGTVADGYPGGESNLNDENPLNGINILDEGSVSNLNDDFAAKGKFLLNELSNAREGMKSEFKRMMSDMPSFFKV</sequence>
<evidence type="ECO:0008006" key="4">
    <source>
        <dbReference type="Google" id="ProtNLM"/>
    </source>
</evidence>
<proteinExistence type="predicted"/>
<evidence type="ECO:0000256" key="1">
    <source>
        <dbReference type="SAM" id="MobiDB-lite"/>
    </source>
</evidence>
<accession>A0A1W1H773</accession>
<dbReference type="RefSeq" id="WP_080804650.1">
    <property type="nucleotide sequence ID" value="NZ_LT828548.1"/>
</dbReference>
<evidence type="ECO:0000313" key="2">
    <source>
        <dbReference type="EMBL" id="SLM28313.1"/>
    </source>
</evidence>
<name>A0A1W1H773_9BACT</name>
<feature type="region of interest" description="Disordered" evidence="1">
    <location>
        <begin position="270"/>
        <end position="292"/>
    </location>
</feature>
<dbReference type="AlphaFoldDB" id="A0A1W1H773"/>